<keyword evidence="3" id="KW-1185">Reference proteome</keyword>
<reference evidence="2" key="1">
    <citation type="journal article" date="2020" name="Stud. Mycol.">
        <title>101 Dothideomycetes genomes: a test case for predicting lifestyles and emergence of pathogens.</title>
        <authorList>
            <person name="Haridas S."/>
            <person name="Albert R."/>
            <person name="Binder M."/>
            <person name="Bloem J."/>
            <person name="Labutti K."/>
            <person name="Salamov A."/>
            <person name="Andreopoulos B."/>
            <person name="Baker S."/>
            <person name="Barry K."/>
            <person name="Bills G."/>
            <person name="Bluhm B."/>
            <person name="Cannon C."/>
            <person name="Castanera R."/>
            <person name="Culley D."/>
            <person name="Daum C."/>
            <person name="Ezra D."/>
            <person name="Gonzalez J."/>
            <person name="Henrissat B."/>
            <person name="Kuo A."/>
            <person name="Liang C."/>
            <person name="Lipzen A."/>
            <person name="Lutzoni F."/>
            <person name="Magnuson J."/>
            <person name="Mondo S."/>
            <person name="Nolan M."/>
            <person name="Ohm R."/>
            <person name="Pangilinan J."/>
            <person name="Park H.-J."/>
            <person name="Ramirez L."/>
            <person name="Alfaro M."/>
            <person name="Sun H."/>
            <person name="Tritt A."/>
            <person name="Yoshinaga Y."/>
            <person name="Zwiers L.-H."/>
            <person name="Turgeon B."/>
            <person name="Goodwin S."/>
            <person name="Spatafora J."/>
            <person name="Crous P."/>
            <person name="Grigoriev I."/>
        </authorList>
    </citation>
    <scope>NUCLEOTIDE SEQUENCE</scope>
    <source>
        <strain evidence="2">CBS 113979</strain>
    </source>
</reference>
<evidence type="ECO:0000313" key="3">
    <source>
        <dbReference type="Proteomes" id="UP000800041"/>
    </source>
</evidence>
<evidence type="ECO:0000256" key="1">
    <source>
        <dbReference type="SAM" id="MobiDB-lite"/>
    </source>
</evidence>
<evidence type="ECO:0000313" key="2">
    <source>
        <dbReference type="EMBL" id="KAF1992294.1"/>
    </source>
</evidence>
<feature type="region of interest" description="Disordered" evidence="1">
    <location>
        <begin position="186"/>
        <end position="218"/>
    </location>
</feature>
<protein>
    <submittedName>
        <fullName evidence="2">Uncharacterized protein</fullName>
    </submittedName>
</protein>
<dbReference type="AlphaFoldDB" id="A0A6G1HGS7"/>
<accession>A0A6G1HGS7</accession>
<name>A0A6G1HGS7_9PEZI</name>
<sequence>MSSLESRLGTPSINACSRLHLYLDINTMTILVPLHLVERFLSQNGSAAIHPLDASDHDTLPTPSMQEDNTQVDTLSAETPFGTTIWEPDSLFDQEHAPQGSDMRDYNYLQALSQLQPEQLEDMGQQREVTDVDGGLLLSSGLFKDTSTYQPVMFNSTSLMRRPPEFSMDHSLASSNYPSSFFANTQQTENTGFSPSVPQHSGHSVPSTAQFPGYESSSRVPYNSEQIYSTASLPPTINSHFLSQASQSHFPNVPFNNYRLAQHENAAGAE</sequence>
<dbReference type="Proteomes" id="UP000800041">
    <property type="component" value="Unassembled WGS sequence"/>
</dbReference>
<proteinExistence type="predicted"/>
<dbReference type="EMBL" id="ML977137">
    <property type="protein sequence ID" value="KAF1992294.1"/>
    <property type="molecule type" value="Genomic_DNA"/>
</dbReference>
<organism evidence="2 3">
    <name type="scientific">Aulographum hederae CBS 113979</name>
    <dbReference type="NCBI Taxonomy" id="1176131"/>
    <lineage>
        <taxon>Eukaryota</taxon>
        <taxon>Fungi</taxon>
        <taxon>Dikarya</taxon>
        <taxon>Ascomycota</taxon>
        <taxon>Pezizomycotina</taxon>
        <taxon>Dothideomycetes</taxon>
        <taxon>Pleosporomycetidae</taxon>
        <taxon>Aulographales</taxon>
        <taxon>Aulographaceae</taxon>
    </lineage>
</organism>
<gene>
    <name evidence="2" type="ORF">K402DRAFT_3162</name>
</gene>